<keyword evidence="3" id="KW-1185">Reference proteome</keyword>
<gene>
    <name evidence="2" type="ORF">SHM7688_02169</name>
</gene>
<dbReference type="RefSeq" id="WP_058239934.1">
    <property type="nucleotide sequence ID" value="NZ_CYPW01000022.1"/>
</dbReference>
<evidence type="ECO:0000256" key="1">
    <source>
        <dbReference type="SAM" id="Phobius"/>
    </source>
</evidence>
<dbReference type="STRING" id="321267.SHM7688_02169"/>
<dbReference type="AlphaFoldDB" id="A0A0P1ES41"/>
<feature type="transmembrane region" description="Helical" evidence="1">
    <location>
        <begin position="88"/>
        <end position="105"/>
    </location>
</feature>
<name>A0A0P1ES41_9RHOB</name>
<reference evidence="2 3" key="1">
    <citation type="submission" date="2015-09" db="EMBL/GenBank/DDBJ databases">
        <authorList>
            <consortium name="Swine Surveillance"/>
        </authorList>
    </citation>
    <scope>NUCLEOTIDE SEQUENCE [LARGE SCALE GENOMIC DNA]</scope>
    <source>
        <strain evidence="2 3">CECT 7688</strain>
    </source>
</reference>
<organism evidence="2 3">
    <name type="scientific">Shimia marina</name>
    <dbReference type="NCBI Taxonomy" id="321267"/>
    <lineage>
        <taxon>Bacteria</taxon>
        <taxon>Pseudomonadati</taxon>
        <taxon>Pseudomonadota</taxon>
        <taxon>Alphaproteobacteria</taxon>
        <taxon>Rhodobacterales</taxon>
        <taxon>Roseobacteraceae</taxon>
    </lineage>
</organism>
<keyword evidence="1" id="KW-1133">Transmembrane helix</keyword>
<evidence type="ECO:0000313" key="3">
    <source>
        <dbReference type="Proteomes" id="UP000054823"/>
    </source>
</evidence>
<sequence>MQASGVSSDTGDQMVLELSDAQTEEVFKLASLEFTSGELKQKIDNLDVSADVKALLYKFATKAVRVGEKVIKIGQKILETIMRFVSEYPNTTFGFVFGAVAGTLVGSVPLIGWVLGPLVTPIFMALGLVLGAKQDFLERALESRVKAAVEPFFSLNGENQHG</sequence>
<dbReference type="Proteomes" id="UP000054823">
    <property type="component" value="Unassembled WGS sequence"/>
</dbReference>
<feature type="transmembrane region" description="Helical" evidence="1">
    <location>
        <begin position="111"/>
        <end position="132"/>
    </location>
</feature>
<keyword evidence="1" id="KW-0812">Transmembrane</keyword>
<dbReference type="EMBL" id="CYPW01000022">
    <property type="protein sequence ID" value="CUH52722.1"/>
    <property type="molecule type" value="Genomic_DNA"/>
</dbReference>
<dbReference type="OrthoDB" id="8482023at2"/>
<accession>A0A0P1ES41</accession>
<protein>
    <submittedName>
        <fullName evidence="2">Uncharacterized protein</fullName>
    </submittedName>
</protein>
<evidence type="ECO:0000313" key="2">
    <source>
        <dbReference type="EMBL" id="CUH52722.1"/>
    </source>
</evidence>
<keyword evidence="1" id="KW-0472">Membrane</keyword>
<proteinExistence type="predicted"/>